<evidence type="ECO:0000313" key="3">
    <source>
        <dbReference type="EMBL" id="CAE8628242.1"/>
    </source>
</evidence>
<feature type="compositionally biased region" description="Polar residues" evidence="2">
    <location>
        <begin position="1024"/>
        <end position="1036"/>
    </location>
</feature>
<protein>
    <submittedName>
        <fullName evidence="3">Uncharacterized protein</fullName>
    </submittedName>
</protein>
<feature type="compositionally biased region" description="Polar residues" evidence="2">
    <location>
        <begin position="797"/>
        <end position="811"/>
    </location>
</feature>
<comment type="similarity">
    <text evidence="1">Belongs to the SPIRAL1 family.</text>
</comment>
<accession>A0A813GMB4</accession>
<evidence type="ECO:0000313" key="4">
    <source>
        <dbReference type="Proteomes" id="UP000654075"/>
    </source>
</evidence>
<feature type="region of interest" description="Disordered" evidence="2">
    <location>
        <begin position="27"/>
        <end position="49"/>
    </location>
</feature>
<keyword evidence="4" id="KW-1185">Reference proteome</keyword>
<evidence type="ECO:0000256" key="1">
    <source>
        <dbReference type="ARBA" id="ARBA00009656"/>
    </source>
</evidence>
<evidence type="ECO:0000256" key="2">
    <source>
        <dbReference type="SAM" id="MobiDB-lite"/>
    </source>
</evidence>
<name>A0A813GMB4_POLGL</name>
<dbReference type="InterPro" id="IPR039613">
    <property type="entry name" value="SPR1/2/3/4/5"/>
</dbReference>
<organism evidence="3 4">
    <name type="scientific">Polarella glacialis</name>
    <name type="common">Dinoflagellate</name>
    <dbReference type="NCBI Taxonomy" id="89957"/>
    <lineage>
        <taxon>Eukaryota</taxon>
        <taxon>Sar</taxon>
        <taxon>Alveolata</taxon>
        <taxon>Dinophyceae</taxon>
        <taxon>Suessiales</taxon>
        <taxon>Suessiaceae</taxon>
        <taxon>Polarella</taxon>
    </lineage>
</organism>
<dbReference type="AlphaFoldDB" id="A0A813GMB4"/>
<feature type="compositionally biased region" description="Low complexity" evidence="2">
    <location>
        <begin position="996"/>
        <end position="1008"/>
    </location>
</feature>
<dbReference type="EMBL" id="CAJNNV010029361">
    <property type="protein sequence ID" value="CAE8628242.1"/>
    <property type="molecule type" value="Genomic_DNA"/>
</dbReference>
<sequence length="1051" mass="112193">MLNGTAVEVKGGLPTVVDKSSALASLIPQSGNENRRSAPPAPTDIASNPTPGKSIWCLEKIQRPDLEVVADLLTGFPLIGELPIDPTATFKRAGSRQCDRLVSRHRRPPLSKEEGLTDIEMLAMTELDAKLKRMSHLRPFDKKRDRFLSRRFAVRQRDAKAAAISAQSLISHSRVDQLFAMGGNQISMAKADVVAFHAGQCGLLGGVVPAIIRGGFGVNCWRPTNHYESLAPILITLGRFDMSPVLMARIVGFEEIHGGAGTSSNRFVCRVEALNCVPANYLPGSMDMYLEVESGSLEAEPDRGLNRMFDASGKIVHQLQRLFQIVIAQDRMFDGRQAIGWIDFLCLVCVSGPLLSGVSRKGDGAIVGGSKKCSWCTSLTDGESWVGCYWMSIGPDTLAALIDTNLMSSLDGGVAKVVWKISEAIASADPLADRRIAAHLHADREEPVRAIVLRLLCDASTPPVDVSLMILKLFVGHARSLEAAMPDGSRALRINGIGFPTSSDALRARLSEFPIGDLSRWGSPKIVRDLKDGIVTPFGDIVPVLFRPDFVAFEGNAIAITFAELSRHNRLSLLIQSAGLRPFGEISNLIFQSSIMDHLRLCGIAAQSSSIATHSFISASPMSQSFFTESLLRVGFSSCPVFGSSGRAIFVPWFWWSESGPCLGPLRDRRWALAWCPVSFPLIRFGAFTSLQFTHMASQLSPSLSFPALLSLFFEVIVVPVVVGVKALLGPATGSSLGTCMVSSVVSADPFRGLHLFAIHAYGITVRITHLPLNLRSPLRFPGQGDEHTFGARPRVSGNNFATGSNQNCGNVMSDVPSTRVLAPPGGKSSFSLGWDTSPPVQPVRQTGRAQVPGPLDQMRNEPSGAGHGGHQASGGYSPSGSGHGGHQASGGYSPNSRYDRGGPHQGSGSPGQSQQQYEDAGAPYPGWADPQAFGSRPRESSNSYACGSNQNQGNFMTDVPSTRVLRPPGGASSFSLAWDDSSNSAPKARQPASFAGAQQHAQAGHLGAPREVSGNSYACGSNQNCGNVLTDTPSTRVLRPPGGASTLVLG</sequence>
<comment type="caution">
    <text evidence="3">The sequence shown here is derived from an EMBL/GenBank/DDBJ whole genome shotgun (WGS) entry which is preliminary data.</text>
</comment>
<feature type="compositionally biased region" description="Polar residues" evidence="2">
    <location>
        <begin position="973"/>
        <end position="986"/>
    </location>
</feature>
<feature type="region of interest" description="Disordered" evidence="2">
    <location>
        <begin position="1024"/>
        <end position="1051"/>
    </location>
</feature>
<dbReference type="GO" id="GO:0043622">
    <property type="term" value="P:cortical microtubule organization"/>
    <property type="evidence" value="ECO:0007669"/>
    <property type="project" value="InterPro"/>
</dbReference>
<proteinExistence type="inferred from homology"/>
<dbReference type="PANTHER" id="PTHR33403">
    <property type="entry name" value="SPR1"/>
    <property type="match status" value="1"/>
</dbReference>
<gene>
    <name evidence="3" type="ORF">PGLA1383_LOCUS44906</name>
</gene>
<dbReference type="Proteomes" id="UP000654075">
    <property type="component" value="Unassembled WGS sequence"/>
</dbReference>
<feature type="region of interest" description="Disordered" evidence="2">
    <location>
        <begin position="787"/>
        <end position="1010"/>
    </location>
</feature>
<feature type="compositionally biased region" description="Polar residues" evidence="2">
    <location>
        <begin position="941"/>
        <end position="956"/>
    </location>
</feature>
<dbReference type="OrthoDB" id="421372at2759"/>
<dbReference type="PANTHER" id="PTHR33403:SF31">
    <property type="entry name" value="PROTEIN SPIRAL1-LIKE 1"/>
    <property type="match status" value="1"/>
</dbReference>
<reference evidence="3" key="1">
    <citation type="submission" date="2021-02" db="EMBL/GenBank/DDBJ databases">
        <authorList>
            <person name="Dougan E. K."/>
            <person name="Rhodes N."/>
            <person name="Thang M."/>
            <person name="Chan C."/>
        </authorList>
    </citation>
    <scope>NUCLEOTIDE SEQUENCE</scope>
</reference>